<evidence type="ECO:0000313" key="2">
    <source>
        <dbReference type="EMBL" id="KAK9882510.1"/>
    </source>
</evidence>
<dbReference type="InterPro" id="IPR052160">
    <property type="entry name" value="Gypsy_RT_Integrase-like"/>
</dbReference>
<sequence>MACLNENGKARIQEVKTLLVVPRSRVDVLLQEIHGGSSGAHFGVNKTIDRISERYYWVNCREDVEAWCRKCETYAATKGPPKKSHGKMQTYNVGLPFERNL</sequence>
<comment type="caution">
    <text evidence="2">The sequence shown here is derived from an EMBL/GenBank/DDBJ whole genome shotgun (WGS) entry which is preliminary data.</text>
</comment>
<reference evidence="2 3" key="1">
    <citation type="submission" date="2023-03" db="EMBL/GenBank/DDBJ databases">
        <title>Genome insight into feeding habits of ladybird beetles.</title>
        <authorList>
            <person name="Li H.-S."/>
            <person name="Huang Y.-H."/>
            <person name="Pang H."/>
        </authorList>
    </citation>
    <scope>NUCLEOTIDE SEQUENCE [LARGE SCALE GENOMIC DNA]</scope>
    <source>
        <strain evidence="2">SYSU_2023b</strain>
        <tissue evidence="2">Whole body</tissue>
    </source>
</reference>
<name>A0AAW1UN60_9CUCU</name>
<dbReference type="FunFam" id="1.10.340.70:FF:000001">
    <property type="entry name" value="Retrovirus-related Pol polyprotein from transposon gypsy-like Protein"/>
    <property type="match status" value="1"/>
</dbReference>
<dbReference type="Gene3D" id="1.10.340.70">
    <property type="match status" value="1"/>
</dbReference>
<organism evidence="2 3">
    <name type="scientific">Henosepilachna vigintioctopunctata</name>
    <dbReference type="NCBI Taxonomy" id="420089"/>
    <lineage>
        <taxon>Eukaryota</taxon>
        <taxon>Metazoa</taxon>
        <taxon>Ecdysozoa</taxon>
        <taxon>Arthropoda</taxon>
        <taxon>Hexapoda</taxon>
        <taxon>Insecta</taxon>
        <taxon>Pterygota</taxon>
        <taxon>Neoptera</taxon>
        <taxon>Endopterygota</taxon>
        <taxon>Coleoptera</taxon>
        <taxon>Polyphaga</taxon>
        <taxon>Cucujiformia</taxon>
        <taxon>Coccinelloidea</taxon>
        <taxon>Coccinellidae</taxon>
        <taxon>Epilachninae</taxon>
        <taxon>Epilachnini</taxon>
        <taxon>Henosepilachna</taxon>
    </lineage>
</organism>
<feature type="domain" description="Integrase zinc-binding" evidence="1">
    <location>
        <begin position="21"/>
        <end position="78"/>
    </location>
</feature>
<accession>A0AAW1UN60</accession>
<dbReference type="EMBL" id="JARQZJ010000077">
    <property type="protein sequence ID" value="KAK9882510.1"/>
    <property type="molecule type" value="Genomic_DNA"/>
</dbReference>
<dbReference type="PANTHER" id="PTHR47266">
    <property type="entry name" value="ENDONUCLEASE-RELATED"/>
    <property type="match status" value="1"/>
</dbReference>
<dbReference type="InterPro" id="IPR041588">
    <property type="entry name" value="Integrase_H2C2"/>
</dbReference>
<gene>
    <name evidence="2" type="ORF">WA026_021857</name>
</gene>
<dbReference type="Pfam" id="PF17921">
    <property type="entry name" value="Integrase_H2C2"/>
    <property type="match status" value="1"/>
</dbReference>
<proteinExistence type="predicted"/>
<dbReference type="Proteomes" id="UP001431783">
    <property type="component" value="Unassembled WGS sequence"/>
</dbReference>
<protein>
    <recommendedName>
        <fullName evidence="1">Integrase zinc-binding domain-containing protein</fullName>
    </recommendedName>
</protein>
<evidence type="ECO:0000259" key="1">
    <source>
        <dbReference type="Pfam" id="PF17921"/>
    </source>
</evidence>
<evidence type="ECO:0000313" key="3">
    <source>
        <dbReference type="Proteomes" id="UP001431783"/>
    </source>
</evidence>
<keyword evidence="3" id="KW-1185">Reference proteome</keyword>
<dbReference type="AlphaFoldDB" id="A0AAW1UN60"/>